<protein>
    <submittedName>
        <fullName evidence="15">Structural maintenance of chromosomes protein 6</fullName>
    </submittedName>
</protein>
<dbReference type="GO" id="GO:0005524">
    <property type="term" value="F:ATP binding"/>
    <property type="evidence" value="ECO:0007669"/>
    <property type="project" value="UniProtKB-KW"/>
</dbReference>
<evidence type="ECO:0000256" key="13">
    <source>
        <dbReference type="SAM" id="MobiDB-lite"/>
    </source>
</evidence>
<keyword evidence="8 12" id="KW-0175">Coiled coil</keyword>
<feature type="region of interest" description="Disordered" evidence="13">
    <location>
        <begin position="1"/>
        <end position="76"/>
    </location>
</feature>
<evidence type="ECO:0000256" key="3">
    <source>
        <dbReference type="ARBA" id="ARBA00006793"/>
    </source>
</evidence>
<dbReference type="GO" id="GO:0000724">
    <property type="term" value="P:double-strand break repair via homologous recombination"/>
    <property type="evidence" value="ECO:0007669"/>
    <property type="project" value="TreeGrafter"/>
</dbReference>
<dbReference type="InterPro" id="IPR038729">
    <property type="entry name" value="Rad50/SbcC_AAA"/>
</dbReference>
<proteinExistence type="inferred from homology"/>
<keyword evidence="5" id="KW-0547">Nucleotide-binding</keyword>
<accession>A0A8J8WII8</accession>
<feature type="coiled-coil region" evidence="12">
    <location>
        <begin position="431"/>
        <end position="480"/>
    </location>
</feature>
<evidence type="ECO:0000256" key="9">
    <source>
        <dbReference type="ARBA" id="ARBA00023172"/>
    </source>
</evidence>
<evidence type="ECO:0000313" key="15">
    <source>
        <dbReference type="EMBL" id="KAF7715110.1"/>
    </source>
</evidence>
<dbReference type="GO" id="GO:0030915">
    <property type="term" value="C:Smc5-Smc6 complex"/>
    <property type="evidence" value="ECO:0007669"/>
    <property type="project" value="TreeGrafter"/>
</dbReference>
<feature type="coiled-coil region" evidence="12">
    <location>
        <begin position="273"/>
        <end position="381"/>
    </location>
</feature>
<evidence type="ECO:0000256" key="4">
    <source>
        <dbReference type="ARBA" id="ARBA00022454"/>
    </source>
</evidence>
<evidence type="ECO:0000256" key="10">
    <source>
        <dbReference type="ARBA" id="ARBA00023204"/>
    </source>
</evidence>
<evidence type="ECO:0000256" key="7">
    <source>
        <dbReference type="ARBA" id="ARBA00022840"/>
    </source>
</evidence>
<name>A0A8J8WII8_9EURO</name>
<dbReference type="Proteomes" id="UP000631181">
    <property type="component" value="Unassembled WGS sequence"/>
</dbReference>
<feature type="coiled-coil region" evidence="12">
    <location>
        <begin position="833"/>
        <end position="977"/>
    </location>
</feature>
<dbReference type="AlphaFoldDB" id="A0A8J8WII8"/>
<dbReference type="GO" id="GO:0003684">
    <property type="term" value="F:damaged DNA binding"/>
    <property type="evidence" value="ECO:0007669"/>
    <property type="project" value="TreeGrafter"/>
</dbReference>
<keyword evidence="11" id="KW-0539">Nucleus</keyword>
<comment type="caution">
    <text evidence="15">The sequence shown here is derived from an EMBL/GenBank/DDBJ whole genome shotgun (WGS) entry which is preliminary data.</text>
</comment>
<dbReference type="InterPro" id="IPR027417">
    <property type="entry name" value="P-loop_NTPase"/>
</dbReference>
<evidence type="ECO:0000256" key="11">
    <source>
        <dbReference type="ARBA" id="ARBA00023242"/>
    </source>
</evidence>
<keyword evidence="9" id="KW-0233">DNA recombination</keyword>
<comment type="similarity">
    <text evidence="3">Belongs to the SMC family. SMC6 subfamily.</text>
</comment>
<comment type="subcellular location">
    <subcellularLocation>
        <location evidence="2">Chromosome</location>
    </subcellularLocation>
    <subcellularLocation>
        <location evidence="1">Nucleus</location>
    </subcellularLocation>
</comment>
<evidence type="ECO:0000256" key="1">
    <source>
        <dbReference type="ARBA" id="ARBA00004123"/>
    </source>
</evidence>
<dbReference type="Pfam" id="PF13476">
    <property type="entry name" value="AAA_23"/>
    <property type="match status" value="1"/>
</dbReference>
<keyword evidence="4" id="KW-0158">Chromosome</keyword>
<dbReference type="PANTHER" id="PTHR19306:SF6">
    <property type="entry name" value="STRUCTURAL MAINTENANCE OF CHROMOSOMES PROTEIN 6"/>
    <property type="match status" value="1"/>
</dbReference>
<sequence>MPSLKRSSEFSDSELQSDGDSDIPASSDLASHSRKRARSSALLISDAPGTSLVGSPSPTRSPSRDDGLPEGEEDEADLELRQTQIIQEKYAQQIDEANVPAEHGILERVECFNFMCHNHFSVELGPLINFIVGKNGSGKSAILTAITLCLGGKASATNRGQSLKSFIKEGKENASIIVRIKNQGDGAYMPDDYGKSIIVERYFTKSGSSGFKIKNEQGRIISTRKAELDAITDYFSLQIDNPMNVLSQDMARQFLSSSSAAEKYKFFVKGVQLEQLDQDYRLIEECVDQTEEKLRSQAPNLQLLENQRNLARKKLELSDQQDTLRERIRNYRNQMVWAEVEDHERIRDSLTNEIVKADEVIAQAEAELVRFDDALQAVDVELETATELLNRALRSVEDRQRDREVVIEETKALTGETNNVLAEERAMKIAVDGAESALKDAERKIEEEEHRLTEVSNGGYARKQEECEQAQTQAAAARDEYQSRERGHTSLHQAISSAEVKVRTADSQIKAKQMDFNQAKTRLQELKRDNVRVRDGFPDKLPSLLRAIEQERSFGARPIGPVGKYITLLKPKWASIIENTLGTSLNSFVVENHRDQKILSNVMKRVGCHCPILVGTNKNIDTSNYEPDSQYDTVLRVLKIENDSIRGHLIVRHTIEKMLLVEKLEDATSLMFNGERLRNVARCFSIDSRDQRRGIHLSYNREGGPSQSPVAAYKGYPRMKSDAASQTRHQEQVVQQLKQELDILQKEYDAAEAHLQTCRRNQANHRQEIGRLMLKLQQLEDHAESLRDALENSADGQLDALVSIRDKAQADLQHHQSMFAEGRRVKTEKMNQLKLKRREEKEIEDHLRQLQNNLQIARQEQKKVDDKRHQIISSKNLALSHIEDDKRSRDRIRDKRDQVEARLLQDIEKASMVTPRVAIDEGETLSSLDKKLDKLKADLERHSNRLGASREEIAIQASAAEAKYQRALKQVEEATALAQIFKDTLTNRKKRWEIFRSHISSRAKAQFTYLLSERSFRGRLLTNHQDKLLDLQVEPDITKDNDEGRGAKTLSGGEKSFSQICLLLALWEAMGSPIRCLDEFDVYMDHINRRMAIDMLMIAARRSIGRQFILITPGSKTDITLAPDVRVKELAEPERGQTTLPFSR</sequence>
<evidence type="ECO:0000259" key="14">
    <source>
        <dbReference type="Pfam" id="PF13476"/>
    </source>
</evidence>
<evidence type="ECO:0000313" key="16">
    <source>
        <dbReference type="Proteomes" id="UP000631181"/>
    </source>
</evidence>
<keyword evidence="10" id="KW-0234">DNA repair</keyword>
<feature type="compositionally biased region" description="Acidic residues" evidence="13">
    <location>
        <begin position="11"/>
        <end position="21"/>
    </location>
</feature>
<organism evidence="15 16">
    <name type="scientific">Penicillium ucsense</name>
    <dbReference type="NCBI Taxonomy" id="2839758"/>
    <lineage>
        <taxon>Eukaryota</taxon>
        <taxon>Fungi</taxon>
        <taxon>Dikarya</taxon>
        <taxon>Ascomycota</taxon>
        <taxon>Pezizomycotina</taxon>
        <taxon>Eurotiomycetes</taxon>
        <taxon>Eurotiomycetidae</taxon>
        <taxon>Eurotiales</taxon>
        <taxon>Aspergillaceae</taxon>
        <taxon>Penicillium</taxon>
    </lineage>
</organism>
<dbReference type="Gene3D" id="3.40.50.300">
    <property type="entry name" value="P-loop containing nucleotide triphosphate hydrolases"/>
    <property type="match status" value="2"/>
</dbReference>
<feature type="coiled-coil region" evidence="12">
    <location>
        <begin position="727"/>
        <end position="796"/>
    </location>
</feature>
<reference evidence="15" key="1">
    <citation type="journal article" date="2020" name="Front. Microbiol.">
        <title>Gene regulatory networks of Penicillium echinulatum 2HH and Penicillium oxalicum 114-2 inferred by a computational biology approach.</title>
        <authorList>
            <person name="Lenz A.R."/>
            <person name="Galan-Vasquez E."/>
            <person name="Balbinot E."/>
            <person name="De Abreu F.P."/>
            <person name="De Oliveira N.S."/>
            <person name="Da Rosa L.O."/>
            <person name="De Avila E Silva S."/>
            <person name="Camassola M."/>
            <person name="Dillon A.J.P."/>
            <person name="Perez-Rueda E."/>
        </authorList>
    </citation>
    <scope>NUCLEOTIDE SEQUENCE</scope>
    <source>
        <strain evidence="15">S1M29</strain>
    </source>
</reference>
<evidence type="ECO:0000256" key="6">
    <source>
        <dbReference type="ARBA" id="ARBA00022763"/>
    </source>
</evidence>
<gene>
    <name evidence="15" type="ORF">PECM_007379</name>
</gene>
<dbReference type="SUPFAM" id="SSF52540">
    <property type="entry name" value="P-loop containing nucleoside triphosphate hydrolases"/>
    <property type="match status" value="2"/>
</dbReference>
<evidence type="ECO:0000256" key="5">
    <source>
        <dbReference type="ARBA" id="ARBA00022741"/>
    </source>
</evidence>
<evidence type="ECO:0000256" key="12">
    <source>
        <dbReference type="SAM" id="Coils"/>
    </source>
</evidence>
<feature type="domain" description="Rad50/SbcC-type AAA" evidence="14">
    <location>
        <begin position="109"/>
        <end position="326"/>
    </location>
</feature>
<dbReference type="GO" id="GO:0035861">
    <property type="term" value="C:site of double-strand break"/>
    <property type="evidence" value="ECO:0007669"/>
    <property type="project" value="TreeGrafter"/>
</dbReference>
<keyword evidence="7" id="KW-0067">ATP-binding</keyword>
<keyword evidence="6" id="KW-0227">DNA damage</keyword>
<dbReference type="GO" id="GO:0005634">
    <property type="term" value="C:nucleus"/>
    <property type="evidence" value="ECO:0007669"/>
    <property type="project" value="UniProtKB-SubCell"/>
</dbReference>
<dbReference type="EMBL" id="WIWV01000067">
    <property type="protein sequence ID" value="KAF7715110.1"/>
    <property type="molecule type" value="Genomic_DNA"/>
</dbReference>
<evidence type="ECO:0000256" key="8">
    <source>
        <dbReference type="ARBA" id="ARBA00023054"/>
    </source>
</evidence>
<keyword evidence="16" id="KW-1185">Reference proteome</keyword>
<dbReference type="GO" id="GO:0003697">
    <property type="term" value="F:single-stranded DNA binding"/>
    <property type="evidence" value="ECO:0007669"/>
    <property type="project" value="TreeGrafter"/>
</dbReference>
<evidence type="ECO:0000256" key="2">
    <source>
        <dbReference type="ARBA" id="ARBA00004286"/>
    </source>
</evidence>
<dbReference type="PANTHER" id="PTHR19306">
    <property type="entry name" value="STRUCTURAL MAINTENANCE OF CHROMOSOMES 5,6 SMC5, SMC6"/>
    <property type="match status" value="1"/>
</dbReference>
<dbReference type="OrthoDB" id="10265785at2759"/>